<proteinExistence type="predicted"/>
<dbReference type="PANTHER" id="PTHR14778">
    <property type="entry name" value="KINETOCHORE-ASSOCIATED PROTEIN DSN1 HOMOLOG"/>
    <property type="match status" value="1"/>
</dbReference>
<sequence length="574" mass="65231">MGPKKKQVSNKSGTAPKNAKSKVGTTNNRKASKKSSVSPDTNRKNKTTTNDSETDNESDFYSGNSQSQPSQLLLGRKNRLNDLLASSQTSHTNNATQSGPKGKKGGNRATGKFEEDDGFIYKRDQEDDKNKKRKPVNSLISQLREETNQMTNEDNLRHLDLEEPSKKKTKRETKSTKSTKTNGSKTKVNTKPNGVSRRQATKRKSNFHDDSSLHLSSPIKSPNYENFYDAYSSDVYEEQVSHLKMNLEDSDTARTRNQKAPNGKNKRRASYHNRGKRVSSIGNGFVGVPHEDVPTSDYYKLLDTSLPEPHRMKQLLIWSFKKKLDQEEKSSRSKSKSETTEDQTIINIAKVIKEEVLRDLIEGQISISWYNRDDNEDETNDNMLTNKEVTLPNPLNITNEENIEIFTKKLKSLKQERSQWESSFNRSTSHIPNLKIDANQKEADLQDYCQIRSETQDSSVDFNSTVLNNSLAEKINDNYNNVNENIPHDVETSTDKLYDASYRLSQARELIAKLQTDKLNDKVSSLVQNYMTKHLREPSSPGTSSWPVPNRRITTKELLRGITRLDDPGVSQTD</sequence>
<feature type="compositionally biased region" description="Polar residues" evidence="1">
    <location>
        <begin position="59"/>
        <end position="71"/>
    </location>
</feature>
<dbReference type="OMA" id="NGFVGVP"/>
<feature type="region of interest" description="Disordered" evidence="1">
    <location>
        <begin position="248"/>
        <end position="283"/>
    </location>
</feature>
<accession>Q6BRR0</accession>
<dbReference type="HOGENOM" id="CLU_043824_0_0_1"/>
<evidence type="ECO:0000313" key="3">
    <source>
        <dbReference type="Proteomes" id="UP000000599"/>
    </source>
</evidence>
<dbReference type="eggNOG" id="ENOG502S2VJ">
    <property type="taxonomic scope" value="Eukaryota"/>
</dbReference>
<dbReference type="InterPro" id="IPR013218">
    <property type="entry name" value="Dsn1/Mis13"/>
</dbReference>
<dbReference type="VEuPathDB" id="FungiDB:DEHA2D14520g"/>
<dbReference type="Pfam" id="PF08202">
    <property type="entry name" value="MIS13"/>
    <property type="match status" value="1"/>
</dbReference>
<dbReference type="STRING" id="284592.Q6BRR0"/>
<feature type="compositionally biased region" description="Basic and acidic residues" evidence="1">
    <location>
        <begin position="119"/>
        <end position="130"/>
    </location>
</feature>
<gene>
    <name evidence="2" type="ordered locus">DEHA2D14520g</name>
</gene>
<reference evidence="2 3" key="1">
    <citation type="journal article" date="2004" name="Nature">
        <title>Genome evolution in yeasts.</title>
        <authorList>
            <consortium name="Genolevures"/>
            <person name="Dujon B."/>
            <person name="Sherman D."/>
            <person name="Fischer G."/>
            <person name="Durrens P."/>
            <person name="Casaregola S."/>
            <person name="Lafontaine I."/>
            <person name="de Montigny J."/>
            <person name="Marck C."/>
            <person name="Neuveglise C."/>
            <person name="Talla E."/>
            <person name="Goffard N."/>
            <person name="Frangeul L."/>
            <person name="Aigle M."/>
            <person name="Anthouard V."/>
            <person name="Babour A."/>
            <person name="Barbe V."/>
            <person name="Barnay S."/>
            <person name="Blanchin S."/>
            <person name="Beckerich J.M."/>
            <person name="Beyne E."/>
            <person name="Bleykasten C."/>
            <person name="Boisrame A."/>
            <person name="Boyer J."/>
            <person name="Cattolico L."/>
            <person name="Confanioleri F."/>
            <person name="de Daruvar A."/>
            <person name="Despons L."/>
            <person name="Fabre E."/>
            <person name="Fairhead C."/>
            <person name="Ferry-Dumazet H."/>
            <person name="Groppi A."/>
            <person name="Hantraye F."/>
            <person name="Hennequin C."/>
            <person name="Jauniaux N."/>
            <person name="Joyet P."/>
            <person name="Kachouri R."/>
            <person name="Kerrest A."/>
            <person name="Koszul R."/>
            <person name="Lemaire M."/>
            <person name="Lesur I."/>
            <person name="Ma L."/>
            <person name="Muller H."/>
            <person name="Nicaud J.M."/>
            <person name="Nikolski M."/>
            <person name="Oztas S."/>
            <person name="Ozier-Kalogeropoulos O."/>
            <person name="Pellenz S."/>
            <person name="Potier S."/>
            <person name="Richard G.F."/>
            <person name="Straub M.L."/>
            <person name="Suleau A."/>
            <person name="Swennene D."/>
            <person name="Tekaia F."/>
            <person name="Wesolowski-Louvel M."/>
            <person name="Westhof E."/>
            <person name="Wirth B."/>
            <person name="Zeniou-Meyer M."/>
            <person name="Zivanovic I."/>
            <person name="Bolotin-Fukuhara M."/>
            <person name="Thierry A."/>
            <person name="Bouchier C."/>
            <person name="Caudron B."/>
            <person name="Scarpelli C."/>
            <person name="Gaillardin C."/>
            <person name="Weissenbach J."/>
            <person name="Wincker P."/>
            <person name="Souciet J.L."/>
        </authorList>
    </citation>
    <scope>NUCLEOTIDE SEQUENCE [LARGE SCALE GENOMIC DNA]</scope>
    <source>
        <strain evidence="3">ATCC 36239 / CBS 767 / BCRC 21394 / JCM 1990 / NBRC 0083 / IGC 2968</strain>
    </source>
</reference>
<feature type="region of interest" description="Disordered" evidence="1">
    <location>
        <begin position="1"/>
        <end position="217"/>
    </location>
</feature>
<dbReference type="GO" id="GO:0000444">
    <property type="term" value="C:MIS12/MIND type complex"/>
    <property type="evidence" value="ECO:0007669"/>
    <property type="project" value="InterPro"/>
</dbReference>
<dbReference type="GO" id="GO:0007059">
    <property type="term" value="P:chromosome segregation"/>
    <property type="evidence" value="ECO:0007669"/>
    <property type="project" value="InterPro"/>
</dbReference>
<feature type="compositionally biased region" description="Polar residues" evidence="1">
    <location>
        <begin position="84"/>
        <end position="99"/>
    </location>
</feature>
<feature type="compositionally biased region" description="Basic residues" evidence="1">
    <location>
        <begin position="264"/>
        <end position="277"/>
    </location>
</feature>
<dbReference type="AlphaFoldDB" id="Q6BRR0"/>
<feature type="compositionally biased region" description="Low complexity" evidence="1">
    <location>
        <begin position="176"/>
        <end position="191"/>
    </location>
</feature>
<dbReference type="OrthoDB" id="3364649at2759"/>
<dbReference type="PANTHER" id="PTHR14778:SF2">
    <property type="entry name" value="KINETOCHORE-ASSOCIATED PROTEIN DSN1 HOMOLOG"/>
    <property type="match status" value="1"/>
</dbReference>
<dbReference type="EMBL" id="CR382136">
    <property type="protein sequence ID" value="CAG87278.2"/>
    <property type="molecule type" value="Genomic_DNA"/>
</dbReference>
<dbReference type="GO" id="GO:0051301">
    <property type="term" value="P:cell division"/>
    <property type="evidence" value="ECO:0007669"/>
    <property type="project" value="InterPro"/>
</dbReference>
<name>Q6BRR0_DEBHA</name>
<feature type="compositionally biased region" description="Polar residues" evidence="1">
    <location>
        <begin position="23"/>
        <end position="40"/>
    </location>
</feature>
<keyword evidence="3" id="KW-1185">Reference proteome</keyword>
<dbReference type="KEGG" id="dha:DEHA2D14520g"/>
<dbReference type="RefSeq" id="XP_459110.2">
    <property type="nucleotide sequence ID" value="XM_459110.1"/>
</dbReference>
<dbReference type="InParanoid" id="Q6BRR0"/>
<evidence type="ECO:0000256" key="1">
    <source>
        <dbReference type="SAM" id="MobiDB-lite"/>
    </source>
</evidence>
<dbReference type="Proteomes" id="UP000000599">
    <property type="component" value="Chromosome D"/>
</dbReference>
<feature type="compositionally biased region" description="Basic and acidic residues" evidence="1">
    <location>
        <begin position="154"/>
        <end position="166"/>
    </location>
</feature>
<dbReference type="GeneID" id="2901261"/>
<evidence type="ECO:0000313" key="2">
    <source>
        <dbReference type="EMBL" id="CAG87278.2"/>
    </source>
</evidence>
<protein>
    <submittedName>
        <fullName evidence="2">DEHA2D14520p</fullName>
    </submittedName>
</protein>
<organism evidence="2 3">
    <name type="scientific">Debaryomyces hansenii (strain ATCC 36239 / CBS 767 / BCRC 21394 / JCM 1990 / NBRC 0083 / IGC 2968)</name>
    <name type="common">Yeast</name>
    <name type="synonym">Torulaspora hansenii</name>
    <dbReference type="NCBI Taxonomy" id="284592"/>
    <lineage>
        <taxon>Eukaryota</taxon>
        <taxon>Fungi</taxon>
        <taxon>Dikarya</taxon>
        <taxon>Ascomycota</taxon>
        <taxon>Saccharomycotina</taxon>
        <taxon>Pichiomycetes</taxon>
        <taxon>Debaryomycetaceae</taxon>
        <taxon>Debaryomyces</taxon>
    </lineage>
</organism>